<organism evidence="1 3">
    <name type="scientific">Rubrobacter radiotolerans</name>
    <name type="common">Arthrobacter radiotolerans</name>
    <dbReference type="NCBI Taxonomy" id="42256"/>
    <lineage>
        <taxon>Bacteria</taxon>
        <taxon>Bacillati</taxon>
        <taxon>Actinomycetota</taxon>
        <taxon>Rubrobacteria</taxon>
        <taxon>Rubrobacterales</taxon>
        <taxon>Rubrobacteraceae</taxon>
        <taxon>Rubrobacter</taxon>
    </lineage>
</organism>
<dbReference type="OrthoDB" id="5358049at2"/>
<dbReference type="Proteomes" id="UP000025229">
    <property type="component" value="Chromosome"/>
</dbReference>
<dbReference type="InterPro" id="IPR058303">
    <property type="entry name" value="DUF7990"/>
</dbReference>
<reference evidence="1 3" key="1">
    <citation type="submission" date="2014-03" db="EMBL/GenBank/DDBJ databases">
        <title>Complete genome sequence of the Radio-Resistant Rubrobacter radiotolerans RSPS-4.</title>
        <authorList>
            <person name="Egas C.C."/>
            <person name="Barroso C.C."/>
            <person name="Froufe H.J.C."/>
            <person name="Pacheco J.J."/>
            <person name="Albuquerque L.L."/>
            <person name="da Costa M.M.S."/>
        </authorList>
    </citation>
    <scope>NUCLEOTIDE SEQUENCE [LARGE SCALE GENOMIC DNA]</scope>
    <source>
        <strain evidence="1 3">RSPS-4</strain>
    </source>
</reference>
<dbReference type="InterPro" id="IPR047717">
    <property type="entry name" value="CC_star_Cory"/>
</dbReference>
<evidence type="ECO:0000313" key="1">
    <source>
        <dbReference type="EMBL" id="AHY47669.1"/>
    </source>
</evidence>
<dbReference type="AlphaFoldDB" id="A0A023X6I0"/>
<keyword evidence="3" id="KW-1185">Reference proteome</keyword>
<dbReference type="Proteomes" id="UP001281130">
    <property type="component" value="Unassembled WGS sequence"/>
</dbReference>
<dbReference type="STRING" id="42256.RradSPS_2386"/>
<sequence length="88" mass="10692">MSPSLRELFERFEEFNRQYMTSRWRSGLQREAARQEDVLMAMLFLEALGVENPTVYYTLELYPEFVESFHRWHRRMGQDTFPEPGFCC</sequence>
<accession>A0A023X6I0</accession>
<dbReference type="RefSeq" id="WP_038682948.1">
    <property type="nucleotide sequence ID" value="NZ_CP007514.1"/>
</dbReference>
<dbReference type="EMBL" id="CP007514">
    <property type="protein sequence ID" value="AHY47669.1"/>
    <property type="molecule type" value="Genomic_DNA"/>
</dbReference>
<reference evidence="2" key="2">
    <citation type="submission" date="2023-11" db="EMBL/GenBank/DDBJ databases">
        <title>MicrobeMod: A computational toolkit for identifying prokaryotic methylation and restriction-modification with nanopore sequencing.</title>
        <authorList>
            <person name="Crits-Christoph A."/>
            <person name="Kang S.C."/>
            <person name="Lee H."/>
            <person name="Ostrov N."/>
        </authorList>
    </citation>
    <scope>NUCLEOTIDE SEQUENCE</scope>
    <source>
        <strain evidence="2">ATCC 51242</strain>
    </source>
</reference>
<evidence type="ECO:0000313" key="2">
    <source>
        <dbReference type="EMBL" id="MDX5895072.1"/>
    </source>
</evidence>
<evidence type="ECO:0000313" key="3">
    <source>
        <dbReference type="Proteomes" id="UP000025229"/>
    </source>
</evidence>
<dbReference type="eggNOG" id="ENOG5032S6W">
    <property type="taxonomic scope" value="Bacteria"/>
</dbReference>
<gene>
    <name evidence="1" type="ORF">RradSPS_2386</name>
    <name evidence="2" type="ORF">SIL72_13680</name>
</gene>
<protein>
    <submittedName>
        <fullName evidence="2">Cory-CC-star protein</fullName>
    </submittedName>
</protein>
<name>A0A023X6I0_RUBRA</name>
<dbReference type="KEGG" id="rrd:RradSPS_2386"/>
<dbReference type="NCBIfam" id="NF041419">
    <property type="entry name" value="CC_star_Cory"/>
    <property type="match status" value="1"/>
</dbReference>
<dbReference type="Pfam" id="PF25952">
    <property type="entry name" value="DUF7990"/>
    <property type="match status" value="1"/>
</dbReference>
<dbReference type="HOGENOM" id="CLU_176775_1_0_11"/>
<dbReference type="EMBL" id="JAWXXX010000001">
    <property type="protein sequence ID" value="MDX5895072.1"/>
    <property type="molecule type" value="Genomic_DNA"/>
</dbReference>
<proteinExistence type="predicted"/>